<dbReference type="InParanoid" id="W4JP02"/>
<evidence type="ECO:0000313" key="2">
    <source>
        <dbReference type="EMBL" id="ETW74790.1"/>
    </source>
</evidence>
<dbReference type="PANTHER" id="PTHR11614">
    <property type="entry name" value="PHOSPHOLIPASE-RELATED"/>
    <property type="match status" value="1"/>
</dbReference>
<dbReference type="OrthoDB" id="10249433at2759"/>
<organism evidence="2 3">
    <name type="scientific">Heterobasidion irregulare (strain TC 32-1)</name>
    <dbReference type="NCBI Taxonomy" id="747525"/>
    <lineage>
        <taxon>Eukaryota</taxon>
        <taxon>Fungi</taxon>
        <taxon>Dikarya</taxon>
        <taxon>Basidiomycota</taxon>
        <taxon>Agaricomycotina</taxon>
        <taxon>Agaricomycetes</taxon>
        <taxon>Russulales</taxon>
        <taxon>Bondarzewiaceae</taxon>
        <taxon>Heterobasidion</taxon>
        <taxon>Heterobasidion annosum species complex</taxon>
    </lineage>
</organism>
<dbReference type="Gene3D" id="3.40.50.1820">
    <property type="entry name" value="alpha/beta hydrolase"/>
    <property type="match status" value="1"/>
</dbReference>
<feature type="domain" description="Serine aminopeptidase S33" evidence="1">
    <location>
        <begin position="30"/>
        <end position="283"/>
    </location>
</feature>
<dbReference type="KEGG" id="hir:HETIRDRAFT_68076"/>
<evidence type="ECO:0000313" key="3">
    <source>
        <dbReference type="Proteomes" id="UP000030671"/>
    </source>
</evidence>
<dbReference type="InterPro" id="IPR051044">
    <property type="entry name" value="MAG_DAG_Lipase"/>
</dbReference>
<keyword evidence="3" id="KW-1185">Reference proteome</keyword>
<dbReference type="SUPFAM" id="SSF53474">
    <property type="entry name" value="alpha/beta-Hydrolases"/>
    <property type="match status" value="1"/>
</dbReference>
<dbReference type="InterPro" id="IPR029058">
    <property type="entry name" value="AB_hydrolase_fold"/>
</dbReference>
<reference evidence="2 3" key="1">
    <citation type="journal article" date="2012" name="New Phytol.">
        <title>Insight into trade-off between wood decay and parasitism from the genome of a fungal forest pathogen.</title>
        <authorList>
            <person name="Olson A."/>
            <person name="Aerts A."/>
            <person name="Asiegbu F."/>
            <person name="Belbahri L."/>
            <person name="Bouzid O."/>
            <person name="Broberg A."/>
            <person name="Canback B."/>
            <person name="Coutinho P.M."/>
            <person name="Cullen D."/>
            <person name="Dalman K."/>
            <person name="Deflorio G."/>
            <person name="van Diepen L.T."/>
            <person name="Dunand C."/>
            <person name="Duplessis S."/>
            <person name="Durling M."/>
            <person name="Gonthier P."/>
            <person name="Grimwood J."/>
            <person name="Fossdal C.G."/>
            <person name="Hansson D."/>
            <person name="Henrissat B."/>
            <person name="Hietala A."/>
            <person name="Himmelstrand K."/>
            <person name="Hoffmeister D."/>
            <person name="Hogberg N."/>
            <person name="James T.Y."/>
            <person name="Karlsson M."/>
            <person name="Kohler A."/>
            <person name="Kues U."/>
            <person name="Lee Y.H."/>
            <person name="Lin Y.C."/>
            <person name="Lind M."/>
            <person name="Lindquist E."/>
            <person name="Lombard V."/>
            <person name="Lucas S."/>
            <person name="Lunden K."/>
            <person name="Morin E."/>
            <person name="Murat C."/>
            <person name="Park J."/>
            <person name="Raffaello T."/>
            <person name="Rouze P."/>
            <person name="Salamov A."/>
            <person name="Schmutz J."/>
            <person name="Solheim H."/>
            <person name="Stahlberg J."/>
            <person name="Velez H."/>
            <person name="de Vries R.P."/>
            <person name="Wiebenga A."/>
            <person name="Woodward S."/>
            <person name="Yakovlev I."/>
            <person name="Garbelotto M."/>
            <person name="Martin F."/>
            <person name="Grigoriev I.V."/>
            <person name="Stenlid J."/>
        </authorList>
    </citation>
    <scope>NUCLEOTIDE SEQUENCE [LARGE SCALE GENOMIC DNA]</scope>
    <source>
        <strain evidence="2 3">TC 32-1</strain>
    </source>
</reference>
<dbReference type="RefSeq" id="XP_009553080.1">
    <property type="nucleotide sequence ID" value="XM_009554785.1"/>
</dbReference>
<dbReference type="AlphaFoldDB" id="W4JP02"/>
<accession>W4JP02</accession>
<dbReference type="FunCoup" id="W4JP02">
    <property type="interactions" value="141"/>
</dbReference>
<name>W4JP02_HETIT</name>
<dbReference type="GeneID" id="20678842"/>
<proteinExistence type="predicted"/>
<gene>
    <name evidence="2" type="ORF">HETIRDRAFT_68076</name>
</gene>
<protein>
    <submittedName>
        <fullName evidence="2">Lysophospholipase</fullName>
    </submittedName>
</protein>
<dbReference type="Proteomes" id="UP000030671">
    <property type="component" value="Unassembled WGS sequence"/>
</dbReference>
<sequence length="332" mass="36307">MSTYTESWLSGPHSTSFYTRLYAPASSPSSPKGVLVFIHGFIEHVGRYEHAHNAWAARGFAVFAFDQRGFGRTALDAKRSKGSSYGKTSGPDRMGDVQWAVRHAKETFSDAPVFLMGHSMGGGIVLGFPTHSGSPLDKETVALLSGVIATSPLLRLSHPPLDFVRWIGGKAGNIFPNMPIPANVEPQFLSHDQACIESNIHDPLIHRSATLRAIDDMLSRGDILVAENFKNWPKGLPVLIVHGDEDQVCSIDASQKFYEKLPASDKHMSVYSGGYHELHNEPDGVKEKLFDECISWAEARLPSVAHARPSSSTDRVAPDAAQVDESLFSSRL</sequence>
<dbReference type="STRING" id="747525.W4JP02"/>
<dbReference type="InterPro" id="IPR022742">
    <property type="entry name" value="Hydrolase_4"/>
</dbReference>
<dbReference type="HOGENOM" id="CLU_026209_5_2_1"/>
<evidence type="ECO:0000259" key="1">
    <source>
        <dbReference type="Pfam" id="PF12146"/>
    </source>
</evidence>
<dbReference type="eggNOG" id="KOG1455">
    <property type="taxonomic scope" value="Eukaryota"/>
</dbReference>
<dbReference type="EMBL" id="KI925467">
    <property type="protein sequence ID" value="ETW74790.1"/>
    <property type="molecule type" value="Genomic_DNA"/>
</dbReference>
<dbReference type="Pfam" id="PF12146">
    <property type="entry name" value="Hydrolase_4"/>
    <property type="match status" value="1"/>
</dbReference>